<name>A0A1W2TTE4_ROSNE</name>
<evidence type="ECO:0000313" key="3">
    <source>
        <dbReference type="EMBL" id="GAP91838.2"/>
    </source>
</evidence>
<dbReference type="AlphaFoldDB" id="A0A1W2TTE4"/>
<keyword evidence="4" id="KW-1185">Reference proteome</keyword>
<organism evidence="3">
    <name type="scientific">Rosellinia necatrix</name>
    <name type="common">White root-rot fungus</name>
    <dbReference type="NCBI Taxonomy" id="77044"/>
    <lineage>
        <taxon>Eukaryota</taxon>
        <taxon>Fungi</taxon>
        <taxon>Dikarya</taxon>
        <taxon>Ascomycota</taxon>
        <taxon>Pezizomycotina</taxon>
        <taxon>Sordariomycetes</taxon>
        <taxon>Xylariomycetidae</taxon>
        <taxon>Xylariales</taxon>
        <taxon>Xylariaceae</taxon>
        <taxon>Rosellinia</taxon>
    </lineage>
</organism>
<accession>A0A1W2TTE4</accession>
<keyword evidence="2" id="KW-1133">Transmembrane helix</keyword>
<sequence>MQYNNLFTHLQIVREWEKYGKGYSSLRVTNPQGQQSSTYRLQLPYRYSLPLMGASALLHWILSNSIYVFISIGGYYSTDSLTYRDQSLPNNSAVFVGYSIKALLALTILSVFLASLPVLLSLKRLQPNIVVPGCNSLAISAACHVSRLSNAVKHRDMDDSALSSSSATSLAPITPTRPGRTSELSSSSSSSSDRLLQGWSDTTVDGVGRDILEPSLFKTLAQSKIKWGVVKMSPEWYDEFGHRSSVGHLSFGVEEDDVTPPVEGRLYA</sequence>
<dbReference type="PANTHER" id="PTHR35395:SF1">
    <property type="entry name" value="DUF6536 DOMAIN-CONTAINING PROTEIN"/>
    <property type="match status" value="1"/>
</dbReference>
<feature type="compositionally biased region" description="Low complexity" evidence="1">
    <location>
        <begin position="160"/>
        <end position="171"/>
    </location>
</feature>
<dbReference type="Proteomes" id="UP000054516">
    <property type="component" value="Unassembled WGS sequence"/>
</dbReference>
<evidence type="ECO:0000313" key="4">
    <source>
        <dbReference type="Proteomes" id="UP000054516"/>
    </source>
</evidence>
<proteinExistence type="predicted"/>
<dbReference type="PANTHER" id="PTHR35395">
    <property type="entry name" value="DUF6536 DOMAIN-CONTAINING PROTEIN"/>
    <property type="match status" value="1"/>
</dbReference>
<feature type="transmembrane region" description="Helical" evidence="2">
    <location>
        <begin position="56"/>
        <end position="76"/>
    </location>
</feature>
<dbReference type="OrthoDB" id="5429634at2759"/>
<feature type="region of interest" description="Disordered" evidence="1">
    <location>
        <begin position="160"/>
        <end position="197"/>
    </location>
</feature>
<reference evidence="3" key="1">
    <citation type="submission" date="2016-03" db="EMBL/GenBank/DDBJ databases">
        <title>Draft genome sequence of Rosellinia necatrix.</title>
        <authorList>
            <person name="Kanematsu S."/>
        </authorList>
    </citation>
    <scope>NUCLEOTIDE SEQUENCE [LARGE SCALE GENOMIC DNA]</scope>
    <source>
        <strain evidence="3">W97</strain>
    </source>
</reference>
<keyword evidence="2" id="KW-0812">Transmembrane</keyword>
<keyword evidence="2" id="KW-0472">Membrane</keyword>
<dbReference type="OMA" id="ACHCELP"/>
<protein>
    <submittedName>
        <fullName evidence="3">Uncharacterized protein</fullName>
    </submittedName>
</protein>
<feature type="transmembrane region" description="Helical" evidence="2">
    <location>
        <begin position="96"/>
        <end position="120"/>
    </location>
</feature>
<dbReference type="STRING" id="77044.A0A1W2TTE4"/>
<evidence type="ECO:0000256" key="2">
    <source>
        <dbReference type="SAM" id="Phobius"/>
    </source>
</evidence>
<evidence type="ECO:0000256" key="1">
    <source>
        <dbReference type="SAM" id="MobiDB-lite"/>
    </source>
</evidence>
<dbReference type="EMBL" id="DF977512">
    <property type="protein sequence ID" value="GAP91838.2"/>
    <property type="molecule type" value="Genomic_DNA"/>
</dbReference>
<gene>
    <name evidence="3" type="ORF">SAMD00023353_6700100</name>
</gene>